<dbReference type="STRING" id="642227.HA49_10725"/>
<dbReference type="RefSeq" id="WP_038020160.1">
    <property type="nucleotide sequence ID" value="NZ_JPKR02000002.1"/>
</dbReference>
<comment type="subcellular location">
    <subcellularLocation>
        <location evidence="4">Cytoplasm</location>
    </subcellularLocation>
    <subcellularLocation>
        <location evidence="4">Cell membrane</location>
        <topology evidence="4">Peripheral membrane protein</topology>
        <orientation evidence="4">Cytoplasmic side</orientation>
    </subcellularLocation>
</comment>
<dbReference type="NCBIfam" id="NF001246">
    <property type="entry name" value="PRK00218.1-2"/>
    <property type="match status" value="1"/>
</dbReference>
<gene>
    <name evidence="4" type="primary">hflD</name>
    <name evidence="5" type="ORF">HA49_10725</name>
</gene>
<dbReference type="PANTHER" id="PTHR38100">
    <property type="entry name" value="HIGH FREQUENCY LYSOGENIZATION PROTEIN HFLD"/>
    <property type="match status" value="1"/>
</dbReference>
<evidence type="ECO:0000256" key="4">
    <source>
        <dbReference type="HAMAP-Rule" id="MF_00695"/>
    </source>
</evidence>
<accession>A0A095T9Z5</accession>
<evidence type="ECO:0000256" key="3">
    <source>
        <dbReference type="ARBA" id="ARBA00023136"/>
    </source>
</evidence>
<dbReference type="HAMAP" id="MF_00695">
    <property type="entry name" value="HflD_protein"/>
    <property type="match status" value="1"/>
</dbReference>
<evidence type="ECO:0000313" key="6">
    <source>
        <dbReference type="Proteomes" id="UP000029577"/>
    </source>
</evidence>
<dbReference type="InterPro" id="IPR035932">
    <property type="entry name" value="HflD-like_sf"/>
</dbReference>
<evidence type="ECO:0000256" key="1">
    <source>
        <dbReference type="ARBA" id="ARBA00022475"/>
    </source>
</evidence>
<comment type="similarity">
    <text evidence="4">Belongs to the HflD family.</text>
</comment>
<dbReference type="EMBL" id="JPKR02000002">
    <property type="protein sequence ID" value="KGD73711.1"/>
    <property type="molecule type" value="Genomic_DNA"/>
</dbReference>
<dbReference type="eggNOG" id="COG2915">
    <property type="taxonomic scope" value="Bacteria"/>
</dbReference>
<dbReference type="PANTHER" id="PTHR38100:SF1">
    <property type="entry name" value="HIGH FREQUENCY LYSOGENIZATION PROTEIN HFLD"/>
    <property type="match status" value="1"/>
</dbReference>
<sequence length="213" mass="23030">MAKNIREITLALAGVCQAAHLAQQLAHQGSCPPEVFRVSLQSLVDLNPPDTLAVYGGDQANLRFGLETLIAVLHNPSRQGASAELTRYTLSLLMLERKLHNNRKALQQLTQRISGLDHQLQHYALDSDTVIAAIAGIYVDVISPIGPRIQVSGSSAVLQNSQVQSKVRAALLTGIRSAVLWQQVGGSRLHLMFSRSRIVGEAKSILSRLSPGC</sequence>
<evidence type="ECO:0000256" key="2">
    <source>
        <dbReference type="ARBA" id="ARBA00022490"/>
    </source>
</evidence>
<dbReference type="GO" id="GO:0005737">
    <property type="term" value="C:cytoplasm"/>
    <property type="evidence" value="ECO:0007669"/>
    <property type="project" value="UniProtKB-SubCell"/>
</dbReference>
<dbReference type="Gene3D" id="1.10.3890.10">
    <property type="entry name" value="HflD-like"/>
    <property type="match status" value="1"/>
</dbReference>
<keyword evidence="6" id="KW-1185">Reference proteome</keyword>
<dbReference type="SUPFAM" id="SSF101322">
    <property type="entry name" value="YcfC-like"/>
    <property type="match status" value="1"/>
</dbReference>
<reference evidence="5" key="1">
    <citation type="submission" date="2014-12" db="EMBL/GenBank/DDBJ databases">
        <title>The draft genome of the Tatumella morbirosei type strain, LMG23360T isolated from pineapple rot.</title>
        <authorList>
            <person name="Smits T.H."/>
            <person name="Palmer M."/>
            <person name="Venter S.N."/>
            <person name="Duffy B."/>
            <person name="Steenkamp E.T."/>
            <person name="Chan W.Y."/>
            <person name="Coutinho T.A."/>
            <person name="Coetzee M.P."/>
            <person name="De Maayer P."/>
        </authorList>
    </citation>
    <scope>NUCLEOTIDE SEQUENCE [LARGE SCALE GENOMIC DNA]</scope>
    <source>
        <strain evidence="5">LMG 23360</strain>
    </source>
</reference>
<organism evidence="5 6">
    <name type="scientific">Tatumella morbirosei</name>
    <dbReference type="NCBI Taxonomy" id="642227"/>
    <lineage>
        <taxon>Bacteria</taxon>
        <taxon>Pseudomonadati</taxon>
        <taxon>Pseudomonadota</taxon>
        <taxon>Gammaproteobacteria</taxon>
        <taxon>Enterobacterales</taxon>
        <taxon>Erwiniaceae</taxon>
        <taxon>Tatumella</taxon>
    </lineage>
</organism>
<protein>
    <recommendedName>
        <fullName evidence="4">High frequency lysogenization protein HflD homolog</fullName>
    </recommendedName>
</protein>
<keyword evidence="1 4" id="KW-1003">Cell membrane</keyword>
<name>A0A095T9Z5_9GAMM</name>
<dbReference type="Pfam" id="PF04356">
    <property type="entry name" value="DUF489"/>
    <property type="match status" value="1"/>
</dbReference>
<dbReference type="NCBIfam" id="NF001248">
    <property type="entry name" value="PRK00218.1-4"/>
    <property type="match status" value="1"/>
</dbReference>
<proteinExistence type="inferred from homology"/>
<dbReference type="OrthoDB" id="9788031at2"/>
<dbReference type="NCBIfam" id="NF001249">
    <property type="entry name" value="PRK00218.1-5"/>
    <property type="match status" value="1"/>
</dbReference>
<dbReference type="Proteomes" id="UP000029577">
    <property type="component" value="Unassembled WGS sequence"/>
</dbReference>
<keyword evidence="2 4" id="KW-0963">Cytoplasm</keyword>
<dbReference type="GO" id="GO:0005886">
    <property type="term" value="C:plasma membrane"/>
    <property type="evidence" value="ECO:0007669"/>
    <property type="project" value="UniProtKB-SubCell"/>
</dbReference>
<dbReference type="AlphaFoldDB" id="A0A095T9Z5"/>
<evidence type="ECO:0000313" key="5">
    <source>
        <dbReference type="EMBL" id="KGD73711.1"/>
    </source>
</evidence>
<dbReference type="InterPro" id="IPR007451">
    <property type="entry name" value="HflD"/>
</dbReference>
<comment type="caution">
    <text evidence="5">The sequence shown here is derived from an EMBL/GenBank/DDBJ whole genome shotgun (WGS) entry which is preliminary data.</text>
</comment>
<keyword evidence="3 4" id="KW-0472">Membrane</keyword>